<proteinExistence type="inferred from homology"/>
<dbReference type="GO" id="GO:0005681">
    <property type="term" value="C:spliceosomal complex"/>
    <property type="evidence" value="ECO:0007669"/>
    <property type="project" value="TreeGrafter"/>
</dbReference>
<protein>
    <recommendedName>
        <fullName evidence="2">Splicing factor Cactin</fullName>
    </recommendedName>
</protein>
<evidence type="ECO:0000259" key="4">
    <source>
        <dbReference type="Pfam" id="PF09732"/>
    </source>
</evidence>
<sequence length="497" mass="57395">MSKMSRQTNPHKRSADAQEDAWVADEDHFVLQQSKKKAAIRVKGKRAQPIDFLAVTLSVIDPDRNPLDDEIEAEELELIDPEGVFDGLDNVQLRELEKGIDTYLALETNRNNVEYWNTMKTTCTDRRQQSDDAQPAARGVNSVASDLDKLLKPKNLQELEKLEKQIKSKLSSNEPVDTDYWEHLLRSLLTYKARAKLRKVSQLIVESRSSGLRRQQVAEATAFKVRMEARLRDVSGDRNGDTEDMTAEKNSEDRHPLDPEPLLRLHQEDKTLESLDQKDFAYKLDQERQSVLKLGYIPNRKRAAGTQTNGDQGPVAKRSRMDDGPAGTSAFDREMARGLGENEEIFATEEEVTTKNKAQWPSNYRPRKPRYFNRVQTGYEWNKYNQTHYDQDNPPPKVVQGYKFNIFYPDLPDKTKAPTYKIEREGGRKRGESFAPAGEDDTCLIRFMAGPPYEDVAFRIVDKEWDYSAKRERGFKSSFDKGILQLHFQFKKIYYRK</sequence>
<keyword evidence="7" id="KW-1185">Reference proteome</keyword>
<reference evidence="6 7" key="1">
    <citation type="submission" date="2023-11" db="EMBL/GenBank/DDBJ databases">
        <title>An acidophilic fungus is an integral part of prey digestion in a carnivorous sundew plant.</title>
        <authorList>
            <person name="Tsai I.J."/>
        </authorList>
    </citation>
    <scope>NUCLEOTIDE SEQUENCE [LARGE SCALE GENOMIC DNA]</scope>
    <source>
        <strain evidence="6">169a</strain>
    </source>
</reference>
<feature type="domain" description="Splicing factor cactin central" evidence="5">
    <location>
        <begin position="13"/>
        <end position="200"/>
    </location>
</feature>
<comment type="similarity">
    <text evidence="1">Belongs to the CACTIN family.</text>
</comment>
<accession>A0AAQ3M7T0</accession>
<name>A0AAQ3M7T0_9PEZI</name>
<dbReference type="GO" id="GO:0045292">
    <property type="term" value="P:mRNA cis splicing, via spliceosome"/>
    <property type="evidence" value="ECO:0007669"/>
    <property type="project" value="TreeGrafter"/>
</dbReference>
<dbReference type="PANTHER" id="PTHR21737">
    <property type="entry name" value="POLYGLUTAMINE BINDING PROTEIN 1/MARVEL MEMBRANE-ASSOCIATING DOMAIN CONTAINING 3"/>
    <property type="match status" value="1"/>
</dbReference>
<dbReference type="GO" id="GO:0005737">
    <property type="term" value="C:cytoplasm"/>
    <property type="evidence" value="ECO:0007669"/>
    <property type="project" value="TreeGrafter"/>
</dbReference>
<dbReference type="EMBL" id="CP138585">
    <property type="protein sequence ID" value="WPH01673.1"/>
    <property type="molecule type" value="Genomic_DNA"/>
</dbReference>
<dbReference type="InterPro" id="IPR019134">
    <property type="entry name" value="Cactin_C"/>
</dbReference>
<evidence type="ECO:0000259" key="5">
    <source>
        <dbReference type="Pfam" id="PF10312"/>
    </source>
</evidence>
<evidence type="ECO:0000256" key="3">
    <source>
        <dbReference type="SAM" id="MobiDB-lite"/>
    </source>
</evidence>
<dbReference type="AlphaFoldDB" id="A0AAQ3M7T0"/>
<feature type="domain" description="Splicing factor Cactin C-terminal" evidence="4">
    <location>
        <begin position="360"/>
        <end position="497"/>
    </location>
</feature>
<feature type="region of interest" description="Disordered" evidence="3">
    <location>
        <begin position="1"/>
        <end position="20"/>
    </location>
</feature>
<feature type="region of interest" description="Disordered" evidence="3">
    <location>
        <begin position="302"/>
        <end position="331"/>
    </location>
</feature>
<evidence type="ECO:0000256" key="2">
    <source>
        <dbReference type="ARBA" id="ARBA00034534"/>
    </source>
</evidence>
<dbReference type="InterPro" id="IPR018816">
    <property type="entry name" value="Cactin_central"/>
</dbReference>
<dbReference type="Proteomes" id="UP001303373">
    <property type="component" value="Chromosome 6"/>
</dbReference>
<feature type="region of interest" description="Disordered" evidence="3">
    <location>
        <begin position="233"/>
        <end position="259"/>
    </location>
</feature>
<dbReference type="Pfam" id="PF09732">
    <property type="entry name" value="CactinC_cactus"/>
    <property type="match status" value="1"/>
</dbReference>
<evidence type="ECO:0000313" key="7">
    <source>
        <dbReference type="Proteomes" id="UP001303373"/>
    </source>
</evidence>
<evidence type="ECO:0000313" key="6">
    <source>
        <dbReference type="EMBL" id="WPH01673.1"/>
    </source>
</evidence>
<gene>
    <name evidence="6" type="ORF">R9X50_00452400</name>
</gene>
<dbReference type="SMART" id="SM01050">
    <property type="entry name" value="CactinC_cactus"/>
    <property type="match status" value="1"/>
</dbReference>
<organism evidence="6 7">
    <name type="scientific">Acrodontium crateriforme</name>
    <dbReference type="NCBI Taxonomy" id="150365"/>
    <lineage>
        <taxon>Eukaryota</taxon>
        <taxon>Fungi</taxon>
        <taxon>Dikarya</taxon>
        <taxon>Ascomycota</taxon>
        <taxon>Pezizomycotina</taxon>
        <taxon>Dothideomycetes</taxon>
        <taxon>Dothideomycetidae</taxon>
        <taxon>Mycosphaerellales</taxon>
        <taxon>Teratosphaeriaceae</taxon>
        <taxon>Acrodontium</taxon>
    </lineage>
</organism>
<dbReference type="Pfam" id="PF10312">
    <property type="entry name" value="Cactin_mid"/>
    <property type="match status" value="1"/>
</dbReference>
<evidence type="ECO:0000256" key="1">
    <source>
        <dbReference type="ARBA" id="ARBA00006895"/>
    </source>
</evidence>
<dbReference type="PANTHER" id="PTHR21737:SF4">
    <property type="entry name" value="SPLICING FACTOR CACTIN"/>
    <property type="match status" value="1"/>
</dbReference>